<dbReference type="KEGG" id="ccp:CHC_T00003635001"/>
<dbReference type="EMBL" id="HG001706">
    <property type="protein sequence ID" value="CDF34719.1"/>
    <property type="molecule type" value="Genomic_DNA"/>
</dbReference>
<dbReference type="STRING" id="2769.R7Q9I5"/>
<feature type="transmembrane region" description="Helical" evidence="9">
    <location>
        <begin position="139"/>
        <end position="158"/>
    </location>
</feature>
<comment type="similarity">
    <text evidence="2">Belongs to the peptidase S54 family.</text>
</comment>
<feature type="domain" description="Peptidase S54 rhomboid" evidence="10">
    <location>
        <begin position="65"/>
        <end position="211"/>
    </location>
</feature>
<keyword evidence="4 9" id="KW-0812">Transmembrane</keyword>
<organism evidence="11 12">
    <name type="scientific">Chondrus crispus</name>
    <name type="common">Carrageen Irish moss</name>
    <name type="synonym">Polymorpha crispa</name>
    <dbReference type="NCBI Taxonomy" id="2769"/>
    <lineage>
        <taxon>Eukaryota</taxon>
        <taxon>Rhodophyta</taxon>
        <taxon>Florideophyceae</taxon>
        <taxon>Rhodymeniophycidae</taxon>
        <taxon>Gigartinales</taxon>
        <taxon>Gigartinaceae</taxon>
        <taxon>Chondrus</taxon>
    </lineage>
</organism>
<evidence type="ECO:0000313" key="11">
    <source>
        <dbReference type="EMBL" id="CDF34719.1"/>
    </source>
</evidence>
<evidence type="ECO:0000313" key="12">
    <source>
        <dbReference type="Proteomes" id="UP000012073"/>
    </source>
</evidence>
<dbReference type="AlphaFoldDB" id="R7Q9I5"/>
<dbReference type="PhylomeDB" id="R7Q9I5"/>
<evidence type="ECO:0000256" key="2">
    <source>
        <dbReference type="ARBA" id="ARBA00009045"/>
    </source>
</evidence>
<dbReference type="InterPro" id="IPR035952">
    <property type="entry name" value="Rhomboid-like_sf"/>
</dbReference>
<keyword evidence="5" id="KW-0378">Hydrolase</keyword>
<accession>R7Q9I5</accession>
<dbReference type="Gramene" id="CDF34719">
    <property type="protein sequence ID" value="CDF34719"/>
    <property type="gene ID" value="CHC_T00003635001"/>
</dbReference>
<evidence type="ECO:0000256" key="8">
    <source>
        <dbReference type="SAM" id="MobiDB-lite"/>
    </source>
</evidence>
<dbReference type="PANTHER" id="PTHR43066">
    <property type="entry name" value="RHOMBOID-RELATED PROTEIN"/>
    <property type="match status" value="1"/>
</dbReference>
<name>R7Q9I5_CHOCR</name>
<dbReference type="GO" id="GO:0004252">
    <property type="term" value="F:serine-type endopeptidase activity"/>
    <property type="evidence" value="ECO:0007669"/>
    <property type="project" value="InterPro"/>
</dbReference>
<feature type="region of interest" description="Disordered" evidence="8">
    <location>
        <begin position="289"/>
        <end position="360"/>
    </location>
</feature>
<keyword evidence="3" id="KW-0645">Protease</keyword>
<feature type="transmembrane region" description="Helical" evidence="9">
    <location>
        <begin position="103"/>
        <end position="127"/>
    </location>
</feature>
<keyword evidence="7 9" id="KW-0472">Membrane</keyword>
<dbReference type="GeneID" id="17322252"/>
<comment type="subcellular location">
    <subcellularLocation>
        <location evidence="1">Membrane</location>
        <topology evidence="1">Multi-pass membrane protein</topology>
    </subcellularLocation>
</comment>
<protein>
    <recommendedName>
        <fullName evidence="10">Peptidase S54 rhomboid domain-containing protein</fullName>
    </recommendedName>
</protein>
<dbReference type="OMA" id="TRVNQWW"/>
<dbReference type="GO" id="GO:0006508">
    <property type="term" value="P:proteolysis"/>
    <property type="evidence" value="ECO:0007669"/>
    <property type="project" value="UniProtKB-KW"/>
</dbReference>
<keyword evidence="6 9" id="KW-1133">Transmembrane helix</keyword>
<evidence type="ECO:0000256" key="7">
    <source>
        <dbReference type="ARBA" id="ARBA00023136"/>
    </source>
</evidence>
<gene>
    <name evidence="11" type="ORF">CHC_T00003635001</name>
</gene>
<dbReference type="PANTHER" id="PTHR43066:SF1">
    <property type="entry name" value="RHOMBOID PROTEIN 2"/>
    <property type="match status" value="1"/>
</dbReference>
<dbReference type="Proteomes" id="UP000012073">
    <property type="component" value="Unassembled WGS sequence"/>
</dbReference>
<feature type="transmembrane region" description="Helical" evidence="9">
    <location>
        <begin position="65"/>
        <end position="91"/>
    </location>
</feature>
<evidence type="ECO:0000256" key="4">
    <source>
        <dbReference type="ARBA" id="ARBA00022692"/>
    </source>
</evidence>
<keyword evidence="12" id="KW-1185">Reference proteome</keyword>
<dbReference type="RefSeq" id="XP_005714538.1">
    <property type="nucleotide sequence ID" value="XM_005714481.1"/>
</dbReference>
<evidence type="ECO:0000256" key="1">
    <source>
        <dbReference type="ARBA" id="ARBA00004141"/>
    </source>
</evidence>
<evidence type="ECO:0000259" key="10">
    <source>
        <dbReference type="Pfam" id="PF01694"/>
    </source>
</evidence>
<evidence type="ECO:0000256" key="6">
    <source>
        <dbReference type="ARBA" id="ARBA00022989"/>
    </source>
</evidence>
<feature type="compositionally biased region" description="Polar residues" evidence="8">
    <location>
        <begin position="311"/>
        <end position="329"/>
    </location>
</feature>
<dbReference type="SUPFAM" id="SSF144091">
    <property type="entry name" value="Rhomboid-like"/>
    <property type="match status" value="1"/>
</dbReference>
<sequence>MSRGGNRVVTLTEYKLKMLEAIGSPRLLTLFIATVCVVLYLAQAYQARPGAICLSPSKVFTQLAVYRIFTSPFFHGGLFHILFNTIAWMIIGRDYERTIGTLAATYSIFVLLIPLIAILHCSAAYLIDALAQTSFRNECAIGLSGVLFAILVVNVEVSPGTSVNVFGFFSMPKRWYPWALAAILQLLSPRLSILGHLSGIVLGYALVYGYLNRLSPSDYKLEDFEITTGLASMPLWQPLTTSTGMPVAGASVLPQTTSPYVESGSAGRPSPWSQFTSWFSSVFSGGNDRPFAGQGRPLGSGDPSATGGRVPQNSRLIREAGSQSTTTKDSSAEETEKNVVPEADESTDPAAGLSQDENKR</sequence>
<dbReference type="OrthoDB" id="5986at2759"/>
<proteinExistence type="inferred from homology"/>
<evidence type="ECO:0000256" key="3">
    <source>
        <dbReference type="ARBA" id="ARBA00022670"/>
    </source>
</evidence>
<dbReference type="InterPro" id="IPR022764">
    <property type="entry name" value="Peptidase_S54_rhomboid_dom"/>
</dbReference>
<dbReference type="Gene3D" id="1.20.1540.10">
    <property type="entry name" value="Rhomboid-like"/>
    <property type="match status" value="1"/>
</dbReference>
<feature type="compositionally biased region" description="Basic and acidic residues" evidence="8">
    <location>
        <begin position="330"/>
        <end position="339"/>
    </location>
</feature>
<evidence type="ECO:0000256" key="9">
    <source>
        <dbReference type="SAM" id="Phobius"/>
    </source>
</evidence>
<evidence type="ECO:0000256" key="5">
    <source>
        <dbReference type="ARBA" id="ARBA00022801"/>
    </source>
</evidence>
<dbReference type="Pfam" id="PF01694">
    <property type="entry name" value="Rhomboid"/>
    <property type="match status" value="1"/>
</dbReference>
<feature type="transmembrane region" description="Helical" evidence="9">
    <location>
        <begin position="27"/>
        <end position="45"/>
    </location>
</feature>
<reference evidence="12" key="1">
    <citation type="journal article" date="2013" name="Proc. Natl. Acad. Sci. U.S.A.">
        <title>Genome structure and metabolic features in the red seaweed Chondrus crispus shed light on evolution of the Archaeplastida.</title>
        <authorList>
            <person name="Collen J."/>
            <person name="Porcel B."/>
            <person name="Carre W."/>
            <person name="Ball S.G."/>
            <person name="Chaparro C."/>
            <person name="Tonon T."/>
            <person name="Barbeyron T."/>
            <person name="Michel G."/>
            <person name="Noel B."/>
            <person name="Valentin K."/>
            <person name="Elias M."/>
            <person name="Artiguenave F."/>
            <person name="Arun A."/>
            <person name="Aury J.M."/>
            <person name="Barbosa-Neto J.F."/>
            <person name="Bothwell J.H."/>
            <person name="Bouget F.Y."/>
            <person name="Brillet L."/>
            <person name="Cabello-Hurtado F."/>
            <person name="Capella-Gutierrez S."/>
            <person name="Charrier B."/>
            <person name="Cladiere L."/>
            <person name="Cock J.M."/>
            <person name="Coelho S.M."/>
            <person name="Colleoni C."/>
            <person name="Czjzek M."/>
            <person name="Da Silva C."/>
            <person name="Delage L."/>
            <person name="Denoeud F."/>
            <person name="Deschamps P."/>
            <person name="Dittami S.M."/>
            <person name="Gabaldon T."/>
            <person name="Gachon C.M."/>
            <person name="Groisillier A."/>
            <person name="Herve C."/>
            <person name="Jabbari K."/>
            <person name="Katinka M."/>
            <person name="Kloareg B."/>
            <person name="Kowalczyk N."/>
            <person name="Labadie K."/>
            <person name="Leblanc C."/>
            <person name="Lopez P.J."/>
            <person name="McLachlan D.H."/>
            <person name="Meslet-Cladiere L."/>
            <person name="Moustafa A."/>
            <person name="Nehr Z."/>
            <person name="Nyvall Collen P."/>
            <person name="Panaud O."/>
            <person name="Partensky F."/>
            <person name="Poulain J."/>
            <person name="Rensing S.A."/>
            <person name="Rousvoal S."/>
            <person name="Samson G."/>
            <person name="Symeonidi A."/>
            <person name="Weissenbach J."/>
            <person name="Zambounis A."/>
            <person name="Wincker P."/>
            <person name="Boyen C."/>
        </authorList>
    </citation>
    <scope>NUCLEOTIDE SEQUENCE [LARGE SCALE GENOMIC DNA]</scope>
    <source>
        <strain evidence="12">cv. Stackhouse</strain>
    </source>
</reference>
<dbReference type="GO" id="GO:0016020">
    <property type="term" value="C:membrane"/>
    <property type="evidence" value="ECO:0007669"/>
    <property type="project" value="UniProtKB-SubCell"/>
</dbReference>
<feature type="transmembrane region" description="Helical" evidence="9">
    <location>
        <begin position="178"/>
        <end position="211"/>
    </location>
</feature>